<dbReference type="EMBL" id="JACHGJ010000001">
    <property type="protein sequence ID" value="MBB6478373.1"/>
    <property type="molecule type" value="Genomic_DNA"/>
</dbReference>
<comment type="caution">
    <text evidence="2">The sequence shown here is derived from an EMBL/GenBank/DDBJ whole genome shotgun (WGS) entry which is preliminary data.</text>
</comment>
<evidence type="ECO:0000256" key="1">
    <source>
        <dbReference type="SAM" id="Phobius"/>
    </source>
</evidence>
<proteinExistence type="predicted"/>
<evidence type="ECO:0000313" key="3">
    <source>
        <dbReference type="Proteomes" id="UP000587760"/>
    </source>
</evidence>
<protein>
    <recommendedName>
        <fullName evidence="4">PQ loop repeat protein</fullName>
    </recommendedName>
</protein>
<evidence type="ECO:0008006" key="4">
    <source>
        <dbReference type="Google" id="ProtNLM"/>
    </source>
</evidence>
<organism evidence="2 3">
    <name type="scientific">Spirochaeta isovalerica</name>
    <dbReference type="NCBI Taxonomy" id="150"/>
    <lineage>
        <taxon>Bacteria</taxon>
        <taxon>Pseudomonadati</taxon>
        <taxon>Spirochaetota</taxon>
        <taxon>Spirochaetia</taxon>
        <taxon>Spirochaetales</taxon>
        <taxon>Spirochaetaceae</taxon>
        <taxon>Spirochaeta</taxon>
    </lineage>
</organism>
<feature type="transmembrane region" description="Helical" evidence="1">
    <location>
        <begin position="61"/>
        <end position="80"/>
    </location>
</feature>
<keyword evidence="1" id="KW-0812">Transmembrane</keyword>
<dbReference type="AlphaFoldDB" id="A0A841R3K3"/>
<sequence>MISSIFEALMLICFGLAWPFSIYKSWTSRTNKGKSLFFLTVLFIGYLCGILFKITGNTDRILILYILNGSMVLTDIAIYFRNRKRDNRP</sequence>
<accession>A0A841R3K3</accession>
<name>A0A841R3K3_9SPIO</name>
<feature type="transmembrane region" description="Helical" evidence="1">
    <location>
        <begin position="6"/>
        <end position="23"/>
    </location>
</feature>
<keyword evidence="1" id="KW-0472">Membrane</keyword>
<gene>
    <name evidence="2" type="ORF">HNR50_000006</name>
</gene>
<feature type="transmembrane region" description="Helical" evidence="1">
    <location>
        <begin position="35"/>
        <end position="55"/>
    </location>
</feature>
<keyword evidence="3" id="KW-1185">Reference proteome</keyword>
<evidence type="ECO:0000313" key="2">
    <source>
        <dbReference type="EMBL" id="MBB6478373.1"/>
    </source>
</evidence>
<reference evidence="2 3" key="1">
    <citation type="submission" date="2020-08" db="EMBL/GenBank/DDBJ databases">
        <title>Genomic Encyclopedia of Type Strains, Phase IV (KMG-IV): sequencing the most valuable type-strain genomes for metagenomic binning, comparative biology and taxonomic classification.</title>
        <authorList>
            <person name="Goeker M."/>
        </authorList>
    </citation>
    <scope>NUCLEOTIDE SEQUENCE [LARGE SCALE GENOMIC DNA]</scope>
    <source>
        <strain evidence="2 3">DSM 2461</strain>
    </source>
</reference>
<dbReference type="Proteomes" id="UP000587760">
    <property type="component" value="Unassembled WGS sequence"/>
</dbReference>
<keyword evidence="1" id="KW-1133">Transmembrane helix</keyword>